<dbReference type="PROSITE" id="PS50240">
    <property type="entry name" value="TRYPSIN_DOM"/>
    <property type="match status" value="1"/>
</dbReference>
<evidence type="ECO:0000256" key="2">
    <source>
        <dbReference type="ARBA" id="ARBA00022801"/>
    </source>
</evidence>
<evidence type="ECO:0000256" key="4">
    <source>
        <dbReference type="ARBA" id="ARBA00023157"/>
    </source>
</evidence>
<dbReference type="PROSITE" id="PS00134">
    <property type="entry name" value="TRYPSIN_HIS"/>
    <property type="match status" value="1"/>
</dbReference>
<dbReference type="SUPFAM" id="SSF50494">
    <property type="entry name" value="Trypsin-like serine proteases"/>
    <property type="match status" value="1"/>
</dbReference>
<dbReference type="RefSeq" id="XP_062709529.1">
    <property type="nucleotide sequence ID" value="XM_062853545.1"/>
</dbReference>
<dbReference type="PRINTS" id="PR00722">
    <property type="entry name" value="CHYMOTRYPSIN"/>
</dbReference>
<keyword evidence="4" id="KW-1015">Disulfide bond</keyword>
<proteinExistence type="inferred from homology"/>
<dbReference type="InterPro" id="IPR000884">
    <property type="entry name" value="TSP1_rpt"/>
</dbReference>
<evidence type="ECO:0000313" key="9">
    <source>
        <dbReference type="EnsemblMetazoa" id="AALFPA23_012542.P17994"/>
    </source>
</evidence>
<dbReference type="InterPro" id="IPR001314">
    <property type="entry name" value="Peptidase_S1A"/>
</dbReference>
<dbReference type="InterPro" id="IPR050127">
    <property type="entry name" value="Serine_Proteases_S1"/>
</dbReference>
<dbReference type="EnsemblMetazoa" id="AALFPA23_012542.R17994">
    <property type="protein sequence ID" value="AALFPA23_012542.P17994"/>
    <property type="gene ID" value="AALFPA23_012542"/>
</dbReference>
<name>A0ABM1YVM8_AEDAL</name>
<evidence type="ECO:0000256" key="7">
    <source>
        <dbReference type="SAM" id="MobiDB-lite"/>
    </source>
</evidence>
<dbReference type="PROSITE" id="PS00135">
    <property type="entry name" value="TRYPSIN_SER"/>
    <property type="match status" value="1"/>
</dbReference>
<keyword evidence="10" id="KW-1185">Reference proteome</keyword>
<keyword evidence="3 6" id="KW-0720">Serine protease</keyword>
<feature type="domain" description="Peptidase S1" evidence="8">
    <location>
        <begin position="617"/>
        <end position="850"/>
    </location>
</feature>
<dbReference type="GeneID" id="109426755"/>
<dbReference type="Gene3D" id="2.40.10.10">
    <property type="entry name" value="Trypsin-like serine proteases"/>
    <property type="match status" value="1"/>
</dbReference>
<protein>
    <recommendedName>
        <fullName evidence="8">Peptidase S1 domain-containing protein</fullName>
    </recommendedName>
</protein>
<comment type="similarity">
    <text evidence="5">Belongs to the peptidase S1 family. CLIP subfamily.</text>
</comment>
<dbReference type="Proteomes" id="UP000069940">
    <property type="component" value="Unassembled WGS sequence"/>
</dbReference>
<feature type="compositionally biased region" description="Low complexity" evidence="7">
    <location>
        <begin position="537"/>
        <end position="547"/>
    </location>
</feature>
<dbReference type="SMART" id="SM00209">
    <property type="entry name" value="TSP1"/>
    <property type="match status" value="2"/>
</dbReference>
<reference evidence="10" key="1">
    <citation type="journal article" date="2015" name="Proc. Natl. Acad. Sci. U.S.A.">
        <title>Genome sequence of the Asian Tiger mosquito, Aedes albopictus, reveals insights into its biology, genetics, and evolution.</title>
        <authorList>
            <person name="Chen X.G."/>
            <person name="Jiang X."/>
            <person name="Gu J."/>
            <person name="Xu M."/>
            <person name="Wu Y."/>
            <person name="Deng Y."/>
            <person name="Zhang C."/>
            <person name="Bonizzoni M."/>
            <person name="Dermauw W."/>
            <person name="Vontas J."/>
            <person name="Armbruster P."/>
            <person name="Huang X."/>
            <person name="Yang Y."/>
            <person name="Zhang H."/>
            <person name="He W."/>
            <person name="Peng H."/>
            <person name="Liu Y."/>
            <person name="Wu K."/>
            <person name="Chen J."/>
            <person name="Lirakis M."/>
            <person name="Topalis P."/>
            <person name="Van Leeuwen T."/>
            <person name="Hall A.B."/>
            <person name="Jiang X."/>
            <person name="Thorpe C."/>
            <person name="Mueller R.L."/>
            <person name="Sun C."/>
            <person name="Waterhouse R.M."/>
            <person name="Yan G."/>
            <person name="Tu Z.J."/>
            <person name="Fang X."/>
            <person name="James A.A."/>
        </authorList>
    </citation>
    <scope>NUCLEOTIDE SEQUENCE [LARGE SCALE GENOMIC DNA]</scope>
    <source>
        <strain evidence="10">Foshan</strain>
    </source>
</reference>
<dbReference type="InterPro" id="IPR009003">
    <property type="entry name" value="Peptidase_S1_PA"/>
</dbReference>
<dbReference type="InterPro" id="IPR033116">
    <property type="entry name" value="TRYPSIN_SER"/>
</dbReference>
<sequence>MEPSSSVGSSTPKAPSKMNHVRAAVRILHIVAMLGWLPYLTAFHIPPTKPGIQTLSSLITSTKQNRMHPAQFLVPPKAYNSSDEDYEGSAESIDRSYKARKIVYKYPVRYSKKKVKHPPLHPKLYTPYSHWTKCDVFCRQRRERYCVVRSKCGYHIHVEERRCHRHLCSPLTIPGEYDRIPVHKYSVTGVEPWKPKKKKKRIIVEEDDDDYYDDDDDDDTEYVIVKKAKKPKKTKHNRWKRPHIVYRHRKFPLNHRQESDYEDDAEYVTEQRIHNQRKPLKVIVDDFDDRKIFSPSPHFNHHHHTVQKFQRRPHTAVIKRKPSRLTDYFEDYYDHQFRDGTGFASRHDDLVDLDGLPAVHEALTGETDDDRNAANMTTSSTEFNKLMESFPSTEPSSGESRHTKRDISNFLDDSSEDLDGSQEDDLNSDSPDESSSDGKKYPDKSMLKLGTAVTQKKAREKAVFEMPRKVDNPYSKWSRWSKCTAKCTTRRFKRCKIPSICSNDIIREVAYCYTEGSFCEEWIGNQLYQNNKPQQTPTTAVVATTPKPTKPARSQAVAPYQPAGRARNDFQDNSIAQQPAASRRGFLQPEYMPQELACGIPAVRGKPKKYLYNMLRIIGGKTSRRGQWPWQVAILNRFKEAFCGGTLVAPRWILTAAHCVRKRLFIRLGEHNLQQSDGTEMEFRIEFSIKHPRYDKKTVDNDVALLRLPRDVERSTYIGYACLPERFQALPTGNTCTIIGWGKKRHSDEAGTDILHEAEVPIISNDRCRAVYHDYTITKNMFCAGHKRGRVDTCAGDSGGPLLCRDSTKENSPWTIFGITSFGDGCGKKNKFGIYTKLPNYVDWIWSVINCNGNCRT</sequence>
<dbReference type="InterPro" id="IPR018114">
    <property type="entry name" value="TRYPSIN_HIS"/>
</dbReference>
<dbReference type="Pfam" id="PF00089">
    <property type="entry name" value="Trypsin"/>
    <property type="match status" value="1"/>
</dbReference>
<dbReference type="PANTHER" id="PTHR24264">
    <property type="entry name" value="TRYPSIN-RELATED"/>
    <property type="match status" value="1"/>
</dbReference>
<feature type="region of interest" description="Disordered" evidence="7">
    <location>
        <begin position="537"/>
        <end position="566"/>
    </location>
</feature>
<feature type="region of interest" description="Disordered" evidence="7">
    <location>
        <begin position="382"/>
        <end position="449"/>
    </location>
</feature>
<evidence type="ECO:0000259" key="8">
    <source>
        <dbReference type="PROSITE" id="PS50240"/>
    </source>
</evidence>
<reference evidence="9" key="2">
    <citation type="submission" date="2025-05" db="UniProtKB">
        <authorList>
            <consortium name="EnsemblMetazoa"/>
        </authorList>
    </citation>
    <scope>IDENTIFICATION</scope>
    <source>
        <strain evidence="9">Foshan</strain>
    </source>
</reference>
<dbReference type="PANTHER" id="PTHR24264:SF54">
    <property type="entry name" value="PEPTIDASE S1 DOMAIN-CONTAINING PROTEIN"/>
    <property type="match status" value="1"/>
</dbReference>
<evidence type="ECO:0000256" key="3">
    <source>
        <dbReference type="ARBA" id="ARBA00022825"/>
    </source>
</evidence>
<dbReference type="CDD" id="cd00190">
    <property type="entry name" value="Tryp_SPc"/>
    <property type="match status" value="1"/>
</dbReference>
<evidence type="ECO:0000256" key="1">
    <source>
        <dbReference type="ARBA" id="ARBA00022670"/>
    </source>
</evidence>
<evidence type="ECO:0000313" key="10">
    <source>
        <dbReference type="Proteomes" id="UP000069940"/>
    </source>
</evidence>
<dbReference type="InterPro" id="IPR001254">
    <property type="entry name" value="Trypsin_dom"/>
</dbReference>
<organism evidence="9 10">
    <name type="scientific">Aedes albopictus</name>
    <name type="common">Asian tiger mosquito</name>
    <name type="synonym">Stegomyia albopicta</name>
    <dbReference type="NCBI Taxonomy" id="7160"/>
    <lineage>
        <taxon>Eukaryota</taxon>
        <taxon>Metazoa</taxon>
        <taxon>Ecdysozoa</taxon>
        <taxon>Arthropoda</taxon>
        <taxon>Hexapoda</taxon>
        <taxon>Insecta</taxon>
        <taxon>Pterygota</taxon>
        <taxon>Neoptera</taxon>
        <taxon>Endopterygota</taxon>
        <taxon>Diptera</taxon>
        <taxon>Nematocera</taxon>
        <taxon>Culicoidea</taxon>
        <taxon>Culicidae</taxon>
        <taxon>Culicinae</taxon>
        <taxon>Aedini</taxon>
        <taxon>Aedes</taxon>
        <taxon>Stegomyia</taxon>
    </lineage>
</organism>
<keyword evidence="2 6" id="KW-0378">Hydrolase</keyword>
<feature type="compositionally biased region" description="Basic and acidic residues" evidence="7">
    <location>
        <begin position="436"/>
        <end position="446"/>
    </location>
</feature>
<evidence type="ECO:0000256" key="6">
    <source>
        <dbReference type="RuleBase" id="RU363034"/>
    </source>
</evidence>
<accession>A0ABM1YVM8</accession>
<dbReference type="SMART" id="SM00020">
    <property type="entry name" value="Tryp_SPc"/>
    <property type="match status" value="1"/>
</dbReference>
<feature type="compositionally biased region" description="Acidic residues" evidence="7">
    <location>
        <begin position="413"/>
        <end position="435"/>
    </location>
</feature>
<evidence type="ECO:0000256" key="5">
    <source>
        <dbReference type="ARBA" id="ARBA00024195"/>
    </source>
</evidence>
<keyword evidence="1 6" id="KW-0645">Protease</keyword>
<dbReference type="InterPro" id="IPR043504">
    <property type="entry name" value="Peptidase_S1_PA_chymotrypsin"/>
</dbReference>